<gene>
    <name evidence="5" type="ORF">GCM10022281_06850</name>
</gene>
<evidence type="ECO:0000259" key="4">
    <source>
        <dbReference type="PROSITE" id="PS50072"/>
    </source>
</evidence>
<dbReference type="RefSeq" id="WP_344695607.1">
    <property type="nucleotide sequence ID" value="NZ_BAABBR010000001.1"/>
</dbReference>
<evidence type="ECO:0000313" key="6">
    <source>
        <dbReference type="Proteomes" id="UP001424459"/>
    </source>
</evidence>
<dbReference type="InterPro" id="IPR002130">
    <property type="entry name" value="Cyclophilin-type_PPIase_dom"/>
</dbReference>
<keyword evidence="1 3" id="KW-0697">Rotamase</keyword>
<accession>A0ABP7TRE7</accession>
<organism evidence="5 6">
    <name type="scientific">Sphingomonas rosea</name>
    <dbReference type="NCBI Taxonomy" id="335605"/>
    <lineage>
        <taxon>Bacteria</taxon>
        <taxon>Pseudomonadati</taxon>
        <taxon>Pseudomonadota</taxon>
        <taxon>Alphaproteobacteria</taxon>
        <taxon>Sphingomonadales</taxon>
        <taxon>Sphingomonadaceae</taxon>
        <taxon>Sphingomonas</taxon>
    </lineage>
</organism>
<protein>
    <recommendedName>
        <fullName evidence="3">Peptidyl-prolyl cis-trans isomerase</fullName>
        <shortName evidence="3">PPIase</shortName>
        <ecNumber evidence="3">5.2.1.8</ecNumber>
    </recommendedName>
</protein>
<feature type="signal peptide" evidence="3">
    <location>
        <begin position="1"/>
        <end position="21"/>
    </location>
</feature>
<dbReference type="Proteomes" id="UP001424459">
    <property type="component" value="Unassembled WGS sequence"/>
</dbReference>
<feature type="chain" id="PRO_5044970667" description="Peptidyl-prolyl cis-trans isomerase" evidence="3">
    <location>
        <begin position="22"/>
        <end position="202"/>
    </location>
</feature>
<evidence type="ECO:0000256" key="1">
    <source>
        <dbReference type="ARBA" id="ARBA00023110"/>
    </source>
</evidence>
<dbReference type="EMBL" id="BAABBR010000001">
    <property type="protein sequence ID" value="GAA4030155.1"/>
    <property type="molecule type" value="Genomic_DNA"/>
</dbReference>
<name>A0ABP7TRE7_9SPHN</name>
<dbReference type="PROSITE" id="PS50072">
    <property type="entry name" value="CSA_PPIASE_2"/>
    <property type="match status" value="1"/>
</dbReference>
<reference evidence="6" key="1">
    <citation type="journal article" date="2019" name="Int. J. Syst. Evol. Microbiol.">
        <title>The Global Catalogue of Microorganisms (GCM) 10K type strain sequencing project: providing services to taxonomists for standard genome sequencing and annotation.</title>
        <authorList>
            <consortium name="The Broad Institute Genomics Platform"/>
            <consortium name="The Broad Institute Genome Sequencing Center for Infectious Disease"/>
            <person name="Wu L."/>
            <person name="Ma J."/>
        </authorList>
    </citation>
    <scope>NUCLEOTIDE SEQUENCE [LARGE SCALE GENOMIC DNA]</scope>
    <source>
        <strain evidence="6">JCM 17564</strain>
    </source>
</reference>
<comment type="function">
    <text evidence="3">PPIases accelerate the folding of proteins. It catalyzes the cis-trans isomerization of proline imidic peptide bonds in oligopeptides.</text>
</comment>
<evidence type="ECO:0000256" key="2">
    <source>
        <dbReference type="ARBA" id="ARBA00023235"/>
    </source>
</evidence>
<dbReference type="CDD" id="cd00317">
    <property type="entry name" value="cyclophilin"/>
    <property type="match status" value="1"/>
</dbReference>
<evidence type="ECO:0000256" key="3">
    <source>
        <dbReference type="RuleBase" id="RU363019"/>
    </source>
</evidence>
<dbReference type="Pfam" id="PF00160">
    <property type="entry name" value="Pro_isomerase"/>
    <property type="match status" value="1"/>
</dbReference>
<keyword evidence="2 3" id="KW-0413">Isomerase</keyword>
<dbReference type="InterPro" id="IPR029000">
    <property type="entry name" value="Cyclophilin-like_dom_sf"/>
</dbReference>
<dbReference type="Gene3D" id="2.40.100.10">
    <property type="entry name" value="Cyclophilin-like"/>
    <property type="match status" value="1"/>
</dbReference>
<dbReference type="InterPro" id="IPR044666">
    <property type="entry name" value="Cyclophilin_A-like"/>
</dbReference>
<comment type="similarity">
    <text evidence="3">Belongs to the cyclophilin-type PPIase family.</text>
</comment>
<dbReference type="EC" id="5.2.1.8" evidence="3"/>
<dbReference type="PANTHER" id="PTHR45625:SF4">
    <property type="entry name" value="PEPTIDYLPROLYL ISOMERASE DOMAIN AND WD REPEAT-CONTAINING PROTEIN 1"/>
    <property type="match status" value="1"/>
</dbReference>
<feature type="domain" description="PPIase cyclophilin-type" evidence="4">
    <location>
        <begin position="49"/>
        <end position="199"/>
    </location>
</feature>
<keyword evidence="3" id="KW-0732">Signal</keyword>
<comment type="caution">
    <text evidence="5">The sequence shown here is derived from an EMBL/GenBank/DDBJ whole genome shotgun (WGS) entry which is preliminary data.</text>
</comment>
<dbReference type="GO" id="GO:0016853">
    <property type="term" value="F:isomerase activity"/>
    <property type="evidence" value="ECO:0007669"/>
    <property type="project" value="UniProtKB-KW"/>
</dbReference>
<dbReference type="PRINTS" id="PR00153">
    <property type="entry name" value="CSAPPISMRASE"/>
</dbReference>
<evidence type="ECO:0000313" key="5">
    <source>
        <dbReference type="EMBL" id="GAA4030155.1"/>
    </source>
</evidence>
<keyword evidence="6" id="KW-1185">Reference proteome</keyword>
<comment type="catalytic activity">
    <reaction evidence="3">
        <text>[protein]-peptidylproline (omega=180) = [protein]-peptidylproline (omega=0)</text>
        <dbReference type="Rhea" id="RHEA:16237"/>
        <dbReference type="Rhea" id="RHEA-COMP:10747"/>
        <dbReference type="Rhea" id="RHEA-COMP:10748"/>
        <dbReference type="ChEBI" id="CHEBI:83833"/>
        <dbReference type="ChEBI" id="CHEBI:83834"/>
        <dbReference type="EC" id="5.2.1.8"/>
    </reaction>
</comment>
<sequence>MTNGLLIAISSLALAAGVAQATLPSAAAPAAQAPAKEDLVRVALDTEKGRIVLDLDRGRAPVTTANFLRYIDAGRFDGITFYRAMPYGKDNGLIQGGITRDAKLLYPAIAHEPASKTGIRHEPGTILMANAGPGTAKSDFFITIGAIPFGDDFAPFGHVVEGMDVVKAIFASPTDPEKGLGAMKGQMLSPGIKITAAKRVAG</sequence>
<proteinExistence type="inferred from homology"/>
<dbReference type="PANTHER" id="PTHR45625">
    <property type="entry name" value="PEPTIDYL-PROLYL CIS-TRANS ISOMERASE-RELATED"/>
    <property type="match status" value="1"/>
</dbReference>
<dbReference type="SUPFAM" id="SSF50891">
    <property type="entry name" value="Cyclophilin-like"/>
    <property type="match status" value="1"/>
</dbReference>